<feature type="chain" id="PRO_5047430295" description="Extracellular membrane protein CFEM domain-containing protein" evidence="3">
    <location>
        <begin position="33"/>
        <end position="281"/>
    </location>
</feature>
<accession>A0ABY6UW69</accession>
<feature type="region of interest" description="Disordered" evidence="1">
    <location>
        <begin position="213"/>
        <end position="281"/>
    </location>
</feature>
<feature type="transmembrane region" description="Helical" evidence="2">
    <location>
        <begin position="182"/>
        <end position="207"/>
    </location>
</feature>
<keyword evidence="2" id="KW-0812">Transmembrane</keyword>
<feature type="signal peptide" evidence="3">
    <location>
        <begin position="1"/>
        <end position="32"/>
    </location>
</feature>
<keyword evidence="5" id="KW-1185">Reference proteome</keyword>
<keyword evidence="3" id="KW-0732">Signal</keyword>
<comment type="caution">
    <text evidence="4">The sequence shown here is derived from an EMBL/GenBank/DDBJ whole genome shotgun (WGS) entry which is preliminary data.</text>
</comment>
<dbReference type="EMBL" id="CABFNS010000876">
    <property type="protein sequence ID" value="VUC34215.1"/>
    <property type="molecule type" value="Genomic_DNA"/>
</dbReference>
<evidence type="ECO:0000313" key="4">
    <source>
        <dbReference type="EMBL" id="VUC34215.1"/>
    </source>
</evidence>
<name>A0ABY6UW69_BIOOC</name>
<dbReference type="Proteomes" id="UP000766486">
    <property type="component" value="Unassembled WGS sequence"/>
</dbReference>
<evidence type="ECO:0000256" key="1">
    <source>
        <dbReference type="SAM" id="MobiDB-lite"/>
    </source>
</evidence>
<evidence type="ECO:0008006" key="6">
    <source>
        <dbReference type="Google" id="ProtNLM"/>
    </source>
</evidence>
<organism evidence="4 5">
    <name type="scientific">Bionectria ochroleuca</name>
    <name type="common">Gliocladium roseum</name>
    <dbReference type="NCBI Taxonomy" id="29856"/>
    <lineage>
        <taxon>Eukaryota</taxon>
        <taxon>Fungi</taxon>
        <taxon>Dikarya</taxon>
        <taxon>Ascomycota</taxon>
        <taxon>Pezizomycotina</taxon>
        <taxon>Sordariomycetes</taxon>
        <taxon>Hypocreomycetidae</taxon>
        <taxon>Hypocreales</taxon>
        <taxon>Bionectriaceae</taxon>
        <taxon>Clonostachys</taxon>
    </lineage>
</organism>
<evidence type="ECO:0000313" key="5">
    <source>
        <dbReference type="Proteomes" id="UP000766486"/>
    </source>
</evidence>
<sequence length="281" mass="29029">MHLEQKRLMLQLPTVLLPLLFSSLLLPSSTSAASSYTLPSCYLECGRNLTGSLACDLSSGTDCDCTSSSFLDALGCCIVENCWTSHRSAQFRIPCQDGYVDASCPANVDVENSSTGSATGTATKMSIQALDIVTSTTLSTQTTSSSSSAGTVQVQTNTNTATGATATADSSNDSGSDDKSGIIGLGVGLGLGIPAILLAIFLVAYYYRKTKKAEIESDRSSRSRTRVGGAKSGRPSSPSTLVGSAAQPTEKGGSVTHRKNSVNARSARAGRDTALMSELPG</sequence>
<proteinExistence type="predicted"/>
<protein>
    <recommendedName>
        <fullName evidence="6">Extracellular membrane protein CFEM domain-containing protein</fullName>
    </recommendedName>
</protein>
<gene>
    <name evidence="4" type="ORF">CLO192961_LOCUS371961</name>
</gene>
<evidence type="ECO:0000256" key="3">
    <source>
        <dbReference type="SAM" id="SignalP"/>
    </source>
</evidence>
<reference evidence="4 5" key="1">
    <citation type="submission" date="2019-06" db="EMBL/GenBank/DDBJ databases">
        <authorList>
            <person name="Broberg M."/>
        </authorList>
    </citation>
    <scope>NUCLEOTIDE SEQUENCE [LARGE SCALE GENOMIC DNA]</scope>
</reference>
<keyword evidence="2" id="KW-0472">Membrane</keyword>
<keyword evidence="2" id="KW-1133">Transmembrane helix</keyword>
<evidence type="ECO:0000256" key="2">
    <source>
        <dbReference type="SAM" id="Phobius"/>
    </source>
</evidence>